<sequence length="143" mass="15868">MSITLGSRSLSRLEGVHPDLVRVVKRAAASSDLDFTVLEGLRTEARQRQLFKQGATKTLNSRHITGHAVDLGAMLDGSVRWDWGLYFRLAEIVRMASIAEKVPIRWGGTWKLLSAIDGPITAKNLSRSFPDGPHFELPRASYP</sequence>
<dbReference type="InterPro" id="IPR039561">
    <property type="entry name" value="Peptidase_M15C"/>
</dbReference>
<proteinExistence type="predicted"/>
<feature type="domain" description="Peptidase M15C" evidence="1">
    <location>
        <begin position="56"/>
        <end position="111"/>
    </location>
</feature>
<dbReference type="CDD" id="cd14845">
    <property type="entry name" value="L-Ala-D-Glu_peptidase_like"/>
    <property type="match status" value="1"/>
</dbReference>
<dbReference type="InterPro" id="IPR009045">
    <property type="entry name" value="Zn_M74/Hedgehog-like"/>
</dbReference>
<accession>A0A6J7X505</accession>
<gene>
    <name evidence="2" type="ORF">UFOVP749_49</name>
</gene>
<evidence type="ECO:0000313" key="2">
    <source>
        <dbReference type="EMBL" id="CAB5225638.1"/>
    </source>
</evidence>
<organism evidence="2">
    <name type="scientific">uncultured Caudovirales phage</name>
    <dbReference type="NCBI Taxonomy" id="2100421"/>
    <lineage>
        <taxon>Viruses</taxon>
        <taxon>Duplodnaviria</taxon>
        <taxon>Heunggongvirae</taxon>
        <taxon>Uroviricota</taxon>
        <taxon>Caudoviricetes</taxon>
        <taxon>Peduoviridae</taxon>
        <taxon>Maltschvirus</taxon>
        <taxon>Maltschvirus maltsch</taxon>
    </lineage>
</organism>
<keyword evidence="2" id="KW-0645">Protease</keyword>
<reference evidence="2" key="1">
    <citation type="submission" date="2020-05" db="EMBL/GenBank/DDBJ databases">
        <authorList>
            <person name="Chiriac C."/>
            <person name="Salcher M."/>
            <person name="Ghai R."/>
            <person name="Kavagutti S V."/>
        </authorList>
    </citation>
    <scope>NUCLEOTIDE SEQUENCE</scope>
</reference>
<dbReference type="SUPFAM" id="SSF55166">
    <property type="entry name" value="Hedgehog/DD-peptidase"/>
    <property type="match status" value="1"/>
</dbReference>
<evidence type="ECO:0000259" key="1">
    <source>
        <dbReference type="Pfam" id="PF13539"/>
    </source>
</evidence>
<dbReference type="EMBL" id="LR798344">
    <property type="protein sequence ID" value="CAB5225638.1"/>
    <property type="molecule type" value="Genomic_DNA"/>
</dbReference>
<dbReference type="Gene3D" id="3.30.1380.10">
    <property type="match status" value="1"/>
</dbReference>
<keyword evidence="2" id="KW-0378">Hydrolase</keyword>
<protein>
    <submittedName>
        <fullName evidence="2">D-alanyl-D-alanine carboxypeptidase</fullName>
    </submittedName>
</protein>
<name>A0A6J7X505_9CAUD</name>
<keyword evidence="2" id="KW-0121">Carboxypeptidase</keyword>
<dbReference type="GO" id="GO:0004180">
    <property type="term" value="F:carboxypeptidase activity"/>
    <property type="evidence" value="ECO:0007669"/>
    <property type="project" value="UniProtKB-KW"/>
</dbReference>
<dbReference type="Pfam" id="PF13539">
    <property type="entry name" value="Peptidase_M15_4"/>
    <property type="match status" value="1"/>
</dbReference>